<name>S7TVX2_DESML</name>
<evidence type="ECO:0000259" key="4">
    <source>
        <dbReference type="Pfam" id="PF25137"/>
    </source>
</evidence>
<dbReference type="OrthoDB" id="9778433at2"/>
<dbReference type="RefSeq" id="WP_020876631.1">
    <property type="nucleotide sequence ID" value="NZ_ATHJ01000077.1"/>
</dbReference>
<proteinExistence type="inferred from homology"/>
<dbReference type="FunFam" id="3.40.50.1970:FF:000003">
    <property type="entry name" value="Alcohol dehydrogenase, iron-containing"/>
    <property type="match status" value="1"/>
</dbReference>
<dbReference type="GO" id="GO:0004022">
    <property type="term" value="F:alcohol dehydrogenase (NAD+) activity"/>
    <property type="evidence" value="ECO:0007669"/>
    <property type="project" value="TreeGrafter"/>
</dbReference>
<keyword evidence="6" id="KW-1185">Reference proteome</keyword>
<dbReference type="Pfam" id="PF25137">
    <property type="entry name" value="ADH_Fe_C"/>
    <property type="match status" value="1"/>
</dbReference>
<dbReference type="Proteomes" id="UP000014977">
    <property type="component" value="Unassembled WGS sequence"/>
</dbReference>
<evidence type="ECO:0000256" key="2">
    <source>
        <dbReference type="ARBA" id="ARBA00023002"/>
    </source>
</evidence>
<dbReference type="InterPro" id="IPR001670">
    <property type="entry name" value="ADH_Fe/GldA"/>
</dbReference>
<evidence type="ECO:0000313" key="6">
    <source>
        <dbReference type="Proteomes" id="UP000014977"/>
    </source>
</evidence>
<evidence type="ECO:0000256" key="1">
    <source>
        <dbReference type="ARBA" id="ARBA00007358"/>
    </source>
</evidence>
<dbReference type="GO" id="GO:0046872">
    <property type="term" value="F:metal ion binding"/>
    <property type="evidence" value="ECO:0007669"/>
    <property type="project" value="InterPro"/>
</dbReference>
<dbReference type="PANTHER" id="PTHR11496:SF102">
    <property type="entry name" value="ALCOHOL DEHYDROGENASE 4"/>
    <property type="match status" value="1"/>
</dbReference>
<dbReference type="eggNOG" id="COG1454">
    <property type="taxonomic scope" value="Bacteria"/>
</dbReference>
<evidence type="ECO:0000313" key="5">
    <source>
        <dbReference type="EMBL" id="EPR41192.1"/>
    </source>
</evidence>
<evidence type="ECO:0000259" key="3">
    <source>
        <dbReference type="Pfam" id="PF00465"/>
    </source>
</evidence>
<feature type="domain" description="Alcohol dehydrogenase iron-type/glycerol dehydrogenase GldA" evidence="3">
    <location>
        <begin position="12"/>
        <end position="178"/>
    </location>
</feature>
<comment type="similarity">
    <text evidence="1">Belongs to the iron-containing alcohol dehydrogenase family.</text>
</comment>
<dbReference type="STRING" id="897.B2D07_14110"/>
<gene>
    <name evidence="5" type="ORF">dsmv_2200</name>
</gene>
<dbReference type="SUPFAM" id="SSF56796">
    <property type="entry name" value="Dehydroquinate synthase-like"/>
    <property type="match status" value="1"/>
</dbReference>
<dbReference type="Gene3D" id="3.40.50.1970">
    <property type="match status" value="1"/>
</dbReference>
<dbReference type="Gene3D" id="1.20.1090.10">
    <property type="entry name" value="Dehydroquinate synthase-like - alpha domain"/>
    <property type="match status" value="1"/>
</dbReference>
<dbReference type="PATRIC" id="fig|1121405.3.peg.1749"/>
<dbReference type="InterPro" id="IPR039697">
    <property type="entry name" value="Alcohol_dehydrogenase_Fe"/>
</dbReference>
<dbReference type="EMBL" id="ATHJ01000077">
    <property type="protein sequence ID" value="EPR41192.1"/>
    <property type="molecule type" value="Genomic_DNA"/>
</dbReference>
<dbReference type="PANTHER" id="PTHR11496">
    <property type="entry name" value="ALCOHOL DEHYDROGENASE"/>
    <property type="match status" value="1"/>
</dbReference>
<reference evidence="5 6" key="1">
    <citation type="journal article" date="2013" name="Genome Announc.">
        <title>Draft genome sequences for three mercury-methylating, sulfate-reducing bacteria.</title>
        <authorList>
            <person name="Brown S.D."/>
            <person name="Hurt R.A.Jr."/>
            <person name="Gilmour C.C."/>
            <person name="Elias D.A."/>
        </authorList>
    </citation>
    <scope>NUCLEOTIDE SEQUENCE [LARGE SCALE GENOMIC DNA]</scope>
    <source>
        <strain evidence="5 6">DSM 2059</strain>
    </source>
</reference>
<dbReference type="Pfam" id="PF00465">
    <property type="entry name" value="Fe-ADH"/>
    <property type="match status" value="1"/>
</dbReference>
<dbReference type="AlphaFoldDB" id="S7TVX2"/>
<protein>
    <submittedName>
        <fullName evidence="5">Iron-containing alcohol dehydrogenase</fullName>
    </submittedName>
</protein>
<organism evidence="5 6">
    <name type="scientific">Desulfococcus multivorans DSM 2059</name>
    <dbReference type="NCBI Taxonomy" id="1121405"/>
    <lineage>
        <taxon>Bacteria</taxon>
        <taxon>Pseudomonadati</taxon>
        <taxon>Thermodesulfobacteriota</taxon>
        <taxon>Desulfobacteria</taxon>
        <taxon>Desulfobacterales</taxon>
        <taxon>Desulfococcaceae</taxon>
        <taxon>Desulfococcus</taxon>
    </lineage>
</organism>
<dbReference type="InterPro" id="IPR056798">
    <property type="entry name" value="ADH_Fe_C"/>
</dbReference>
<sequence>MTLTVRKFSVPEIFFGRGSLKYAGLCAKRLGAEKIFLVSDEGLEKSGWVDRVFELIEDEHLKCFYFSDVVANPRDFQVQEGARLYIEEGCDVVMAIGGGSPMDAAKGIALVASNGGTVHEYEGANRIQRPLPPMVFIPSTGGSGSDVSQFTIVNDVRRRVKMSIISRTLVPNISIIDPFLLTTKSRPLVIAAAIDAMAHAVESYVSLLASPFTEIHSLKAIELIFKHLPRAVETGSIDALENLCIASTSAGMAFSNASLGMDHALAHSLGGMLDAVHGLIHPVLLPHVMRYNLPACREKIAKIGEIVLGRRLKNIDETAHGGIEKLAEYCEALNVSTRLRDIVPDRSELPRLCRMAVNDSCLLTNPRPATWEDMLRICEDAW</sequence>
<accession>S7TVX2</accession>
<feature type="domain" description="Fe-containing alcohol dehydrogenase-like C-terminal" evidence="4">
    <location>
        <begin position="190"/>
        <end position="382"/>
    </location>
</feature>
<keyword evidence="2" id="KW-0560">Oxidoreductase</keyword>
<dbReference type="FunFam" id="1.20.1090.10:FF:000001">
    <property type="entry name" value="Aldehyde-alcohol dehydrogenase"/>
    <property type="match status" value="1"/>
</dbReference>
<comment type="caution">
    <text evidence="5">The sequence shown here is derived from an EMBL/GenBank/DDBJ whole genome shotgun (WGS) entry which is preliminary data.</text>
</comment>